<feature type="region of interest" description="Disordered" evidence="1">
    <location>
        <begin position="106"/>
        <end position="129"/>
    </location>
</feature>
<evidence type="ECO:0000313" key="4">
    <source>
        <dbReference type="Proteomes" id="UP001596523"/>
    </source>
</evidence>
<dbReference type="RefSeq" id="WP_381833554.1">
    <property type="nucleotide sequence ID" value="NZ_JBHTCF010000010.1"/>
</dbReference>
<organism evidence="3 4">
    <name type="scientific">Streptomyces monticola</name>
    <dbReference type="NCBI Taxonomy" id="2666263"/>
    <lineage>
        <taxon>Bacteria</taxon>
        <taxon>Bacillati</taxon>
        <taxon>Actinomycetota</taxon>
        <taxon>Actinomycetes</taxon>
        <taxon>Kitasatosporales</taxon>
        <taxon>Streptomycetaceae</taxon>
        <taxon>Streptomyces</taxon>
    </lineage>
</organism>
<accession>A0ABW2JNP6</accession>
<dbReference type="Proteomes" id="UP001596523">
    <property type="component" value="Unassembled WGS sequence"/>
</dbReference>
<dbReference type="Pfam" id="PF08223">
    <property type="entry name" value="PaaX_C"/>
    <property type="match status" value="1"/>
</dbReference>
<sequence>MWPLQEIEDRYHRLSRITRPRLDRLTGPARLSPSALLTIAVELAAELSRAMEPDPLLPPQLLPEPWAGTLARELIARSWAALHEHDHGEARPVLFRLYADITREAADRATRPEGARGTARPATTHPQVS</sequence>
<keyword evidence="4" id="KW-1185">Reference proteome</keyword>
<dbReference type="InterPro" id="IPR013225">
    <property type="entry name" value="PaaX_C"/>
</dbReference>
<reference evidence="4" key="1">
    <citation type="journal article" date="2019" name="Int. J. Syst. Evol. Microbiol.">
        <title>The Global Catalogue of Microorganisms (GCM) 10K type strain sequencing project: providing services to taxonomists for standard genome sequencing and annotation.</title>
        <authorList>
            <consortium name="The Broad Institute Genomics Platform"/>
            <consortium name="The Broad Institute Genome Sequencing Center for Infectious Disease"/>
            <person name="Wu L."/>
            <person name="Ma J."/>
        </authorList>
    </citation>
    <scope>NUCLEOTIDE SEQUENCE [LARGE SCALE GENOMIC DNA]</scope>
    <source>
        <strain evidence="4">SYNS20</strain>
    </source>
</reference>
<evidence type="ECO:0000259" key="2">
    <source>
        <dbReference type="Pfam" id="PF08223"/>
    </source>
</evidence>
<comment type="caution">
    <text evidence="3">The sequence shown here is derived from an EMBL/GenBank/DDBJ whole genome shotgun (WGS) entry which is preliminary data.</text>
</comment>
<protein>
    <submittedName>
        <fullName evidence="3">PaaX family transcriptional regulator C-terminal domain-containing protein</fullName>
    </submittedName>
</protein>
<dbReference type="EMBL" id="JBHTCF010000010">
    <property type="protein sequence ID" value="MFC7307145.1"/>
    <property type="molecule type" value="Genomic_DNA"/>
</dbReference>
<proteinExistence type="predicted"/>
<evidence type="ECO:0000256" key="1">
    <source>
        <dbReference type="SAM" id="MobiDB-lite"/>
    </source>
</evidence>
<evidence type="ECO:0000313" key="3">
    <source>
        <dbReference type="EMBL" id="MFC7307145.1"/>
    </source>
</evidence>
<dbReference type="Gene3D" id="1.20.58.1460">
    <property type="match status" value="1"/>
</dbReference>
<feature type="domain" description="Transcriptional repressor PaaX-like C-terminal" evidence="2">
    <location>
        <begin position="2"/>
        <end position="84"/>
    </location>
</feature>
<name>A0ABW2JNP6_9ACTN</name>
<gene>
    <name evidence="3" type="ORF">ACFQVC_23315</name>
</gene>